<evidence type="ECO:0000256" key="1">
    <source>
        <dbReference type="SAM" id="MobiDB-lite"/>
    </source>
</evidence>
<comment type="caution">
    <text evidence="3">The sequence shown here is derived from an EMBL/GenBank/DDBJ whole genome shotgun (WGS) entry which is preliminary data.</text>
</comment>
<proteinExistence type="predicted"/>
<name>A0A498L158_9EURY</name>
<keyword evidence="4" id="KW-1185">Reference proteome</keyword>
<dbReference type="AlphaFoldDB" id="A0A498L158"/>
<keyword evidence="2" id="KW-1133">Transmembrane helix</keyword>
<reference evidence="3 4" key="1">
    <citation type="submission" date="2019-01" db="EMBL/GenBank/DDBJ databases">
        <title>Halorientalis sp. F13-25 a new haloarchaeum isolated from hypersaline water.</title>
        <authorList>
            <person name="Ana D.-V."/>
            <person name="Cristina S.-P."/>
            <person name="Antonio V."/>
        </authorList>
    </citation>
    <scope>NUCLEOTIDE SEQUENCE [LARGE SCALE GENOMIC DNA]</scope>
    <source>
        <strain evidence="3 4">F13-25</strain>
    </source>
</reference>
<protein>
    <submittedName>
        <fullName evidence="3">Uncharacterized protein</fullName>
    </submittedName>
</protein>
<feature type="transmembrane region" description="Helical" evidence="2">
    <location>
        <begin position="199"/>
        <end position="218"/>
    </location>
</feature>
<dbReference type="OrthoDB" id="237378at2157"/>
<evidence type="ECO:0000313" key="4">
    <source>
        <dbReference type="Proteomes" id="UP000289691"/>
    </source>
</evidence>
<dbReference type="Proteomes" id="UP000289691">
    <property type="component" value="Unassembled WGS sequence"/>
</dbReference>
<keyword evidence="2" id="KW-0812">Transmembrane</keyword>
<sequence>MISRSRISAALLVVGAVLLITPGVVPVQPVLSHEIGGAITAEPSELESEDVEVIAYENLSERGKELYERALRDDGSYVVPTGEGAPDFQYRAELETEREDDSVQRFGPRTVAIERPDDPDFPVVDERVPERRPPESEPGEADETGGGDAEGGARASANTTDAPDDEPDERTAERPRDAGRYNLLRTSFGNPSLTDPGNLLRFVAVLAGVVILGSGGYLRSKP</sequence>
<evidence type="ECO:0000313" key="3">
    <source>
        <dbReference type="EMBL" id="RXK49453.1"/>
    </source>
</evidence>
<dbReference type="EMBL" id="RDFA01000003">
    <property type="protein sequence ID" value="RXK49453.1"/>
    <property type="molecule type" value="Genomic_DNA"/>
</dbReference>
<accession>A0A498L158</accession>
<feature type="compositionally biased region" description="Basic and acidic residues" evidence="1">
    <location>
        <begin position="169"/>
        <end position="179"/>
    </location>
</feature>
<feature type="region of interest" description="Disordered" evidence="1">
    <location>
        <begin position="95"/>
        <end position="196"/>
    </location>
</feature>
<feature type="compositionally biased region" description="Basic and acidic residues" evidence="1">
    <location>
        <begin position="112"/>
        <end position="135"/>
    </location>
</feature>
<evidence type="ECO:0000256" key="2">
    <source>
        <dbReference type="SAM" id="Phobius"/>
    </source>
</evidence>
<feature type="compositionally biased region" description="Polar residues" evidence="1">
    <location>
        <begin position="184"/>
        <end position="195"/>
    </location>
</feature>
<gene>
    <name evidence="3" type="ORF">EAF64_11115</name>
</gene>
<dbReference type="RefSeq" id="WP_129069049.1">
    <property type="nucleotide sequence ID" value="NZ_RDFA01000003.1"/>
</dbReference>
<organism evidence="3 4">
    <name type="scientific">Halorientalis pallida</name>
    <dbReference type="NCBI Taxonomy" id="2479928"/>
    <lineage>
        <taxon>Archaea</taxon>
        <taxon>Methanobacteriati</taxon>
        <taxon>Methanobacteriota</taxon>
        <taxon>Stenosarchaea group</taxon>
        <taxon>Halobacteria</taxon>
        <taxon>Halobacteriales</taxon>
        <taxon>Haloarculaceae</taxon>
        <taxon>Halorientalis</taxon>
    </lineage>
</organism>
<keyword evidence="2" id="KW-0472">Membrane</keyword>